<accession>A0ABV3DGR6</accession>
<dbReference type="RefSeq" id="WP_358354062.1">
    <property type="nucleotide sequence ID" value="NZ_JBEZFP010000034.1"/>
</dbReference>
<name>A0ABV3DGR6_9ACTN</name>
<reference evidence="2 3" key="1">
    <citation type="submission" date="2024-06" db="EMBL/GenBank/DDBJ databases">
        <title>The Natural Products Discovery Center: Release of the First 8490 Sequenced Strains for Exploring Actinobacteria Biosynthetic Diversity.</title>
        <authorList>
            <person name="Kalkreuter E."/>
            <person name="Kautsar S.A."/>
            <person name="Yang D."/>
            <person name="Bader C.D."/>
            <person name="Teijaro C.N."/>
            <person name="Fluegel L."/>
            <person name="Davis C.M."/>
            <person name="Simpson J.R."/>
            <person name="Lauterbach L."/>
            <person name="Steele A.D."/>
            <person name="Gui C."/>
            <person name="Meng S."/>
            <person name="Li G."/>
            <person name="Viehrig K."/>
            <person name="Ye F."/>
            <person name="Su P."/>
            <person name="Kiefer A.F."/>
            <person name="Nichols A."/>
            <person name="Cepeda A.J."/>
            <person name="Yan W."/>
            <person name="Fan B."/>
            <person name="Jiang Y."/>
            <person name="Adhikari A."/>
            <person name="Zheng C.-J."/>
            <person name="Schuster L."/>
            <person name="Cowan T.M."/>
            <person name="Smanski M.J."/>
            <person name="Chevrette M.G."/>
            <person name="De Carvalho L.P.S."/>
            <person name="Shen B."/>
        </authorList>
    </citation>
    <scope>NUCLEOTIDE SEQUENCE [LARGE SCALE GENOMIC DNA]</scope>
    <source>
        <strain evidence="2 3">NPDC048946</strain>
    </source>
</reference>
<gene>
    <name evidence="2" type="ORF">AB0C36_15700</name>
</gene>
<protein>
    <submittedName>
        <fullName evidence="2">Uncharacterized protein</fullName>
    </submittedName>
</protein>
<evidence type="ECO:0000313" key="3">
    <source>
        <dbReference type="Proteomes" id="UP001551482"/>
    </source>
</evidence>
<evidence type="ECO:0000256" key="1">
    <source>
        <dbReference type="SAM" id="MobiDB-lite"/>
    </source>
</evidence>
<sequence>MAMMGVGCDSSGGDTATGSAASNPAAASAPGKDADAEQVFIPGGIAVAMCSDGRSSDSVAQLVTTSVAADTGRPATFHRVALPGGTVGLEHLCGDLLGSRYSQPMMRALLNRELTAIAGTAPGPGNQGAQATAYDLRTGASYTAADPDAFGSVARDSLVQFQPGTDILWSRTADGRITSRDVTAPPAAQVDQGAAPARAFVLHGNTAWLTPAVNGSPVPAAVNPSGTAAVASDTFSGSGVYLWRAGEDYQTRNLRIGGMFRAVPGSQTVPGDCRIRFWRDDTRFVCENQHGMLQVTLAASYDRVDAVQPLLPPNEGGNTEATLSADGTRMAFLAYRAGDWALFTLDLTHPGAVPVKLSDMPSFLGATPHIVAWE</sequence>
<dbReference type="Proteomes" id="UP001551482">
    <property type="component" value="Unassembled WGS sequence"/>
</dbReference>
<dbReference type="InterPro" id="IPR011659">
    <property type="entry name" value="WD40"/>
</dbReference>
<proteinExistence type="predicted"/>
<dbReference type="SUPFAM" id="SSF82171">
    <property type="entry name" value="DPP6 N-terminal domain-like"/>
    <property type="match status" value="1"/>
</dbReference>
<keyword evidence="3" id="KW-1185">Reference proteome</keyword>
<comment type="caution">
    <text evidence="2">The sequence shown here is derived from an EMBL/GenBank/DDBJ whole genome shotgun (WGS) entry which is preliminary data.</text>
</comment>
<evidence type="ECO:0000313" key="2">
    <source>
        <dbReference type="EMBL" id="MEU8134950.1"/>
    </source>
</evidence>
<dbReference type="Pfam" id="PF07676">
    <property type="entry name" value="PD40"/>
    <property type="match status" value="1"/>
</dbReference>
<dbReference type="EMBL" id="JBEZFP010000034">
    <property type="protein sequence ID" value="MEU8134950.1"/>
    <property type="molecule type" value="Genomic_DNA"/>
</dbReference>
<feature type="compositionally biased region" description="Low complexity" evidence="1">
    <location>
        <begin position="16"/>
        <end position="31"/>
    </location>
</feature>
<organism evidence="2 3">
    <name type="scientific">Streptodolium elevatio</name>
    <dbReference type="NCBI Taxonomy" id="3157996"/>
    <lineage>
        <taxon>Bacteria</taxon>
        <taxon>Bacillati</taxon>
        <taxon>Actinomycetota</taxon>
        <taxon>Actinomycetes</taxon>
        <taxon>Kitasatosporales</taxon>
        <taxon>Streptomycetaceae</taxon>
        <taxon>Streptodolium</taxon>
    </lineage>
</organism>
<feature type="region of interest" description="Disordered" evidence="1">
    <location>
        <begin position="1"/>
        <end position="32"/>
    </location>
</feature>